<evidence type="ECO:0000259" key="5">
    <source>
        <dbReference type="PROSITE" id="PS50042"/>
    </source>
</evidence>
<dbReference type="Gene3D" id="1.10.287.130">
    <property type="match status" value="1"/>
</dbReference>
<dbReference type="InterPro" id="IPR004358">
    <property type="entry name" value="Sig_transdc_His_kin-like_C"/>
</dbReference>
<comment type="catalytic activity">
    <reaction evidence="1">
        <text>ATP + protein L-histidine = ADP + protein N-phospho-L-histidine.</text>
        <dbReference type="EC" id="2.7.13.3"/>
    </reaction>
</comment>
<dbReference type="EC" id="2.7.13.3" evidence="2"/>
<dbReference type="SMART" id="SM00387">
    <property type="entry name" value="HATPase_c"/>
    <property type="match status" value="1"/>
</dbReference>
<dbReference type="SMART" id="SM00100">
    <property type="entry name" value="cNMP"/>
    <property type="match status" value="1"/>
</dbReference>
<keyword evidence="4" id="KW-0902">Two-component regulatory system</keyword>
<feature type="domain" description="Cyclic nucleotide-binding" evidence="5">
    <location>
        <begin position="28"/>
        <end position="136"/>
    </location>
</feature>
<dbReference type="PANTHER" id="PTHR43065">
    <property type="entry name" value="SENSOR HISTIDINE KINASE"/>
    <property type="match status" value="1"/>
</dbReference>
<dbReference type="PROSITE" id="PS50042">
    <property type="entry name" value="CNMP_BINDING_3"/>
    <property type="match status" value="1"/>
</dbReference>
<evidence type="ECO:0000259" key="6">
    <source>
        <dbReference type="PROSITE" id="PS50109"/>
    </source>
</evidence>
<dbReference type="PROSITE" id="PS00888">
    <property type="entry name" value="CNMP_BINDING_1"/>
    <property type="match status" value="1"/>
</dbReference>
<reference evidence="8" key="1">
    <citation type="journal article" date="2019" name="Int. J. Syst. Evol. Microbiol.">
        <title>The Global Catalogue of Microorganisms (GCM) 10K type strain sequencing project: providing services to taxonomists for standard genome sequencing and annotation.</title>
        <authorList>
            <consortium name="The Broad Institute Genomics Platform"/>
            <consortium name="The Broad Institute Genome Sequencing Center for Infectious Disease"/>
            <person name="Wu L."/>
            <person name="Ma J."/>
        </authorList>
    </citation>
    <scope>NUCLEOTIDE SEQUENCE [LARGE SCALE GENOMIC DNA]</scope>
    <source>
        <strain evidence="8">JCM 3106</strain>
    </source>
</reference>
<dbReference type="Gene3D" id="2.60.120.10">
    <property type="entry name" value="Jelly Rolls"/>
    <property type="match status" value="1"/>
</dbReference>
<gene>
    <name evidence="7" type="ORF">GCM10017559_78470</name>
</gene>
<evidence type="ECO:0000256" key="3">
    <source>
        <dbReference type="ARBA" id="ARBA00022777"/>
    </source>
</evidence>
<feature type="domain" description="Histidine kinase" evidence="6">
    <location>
        <begin position="306"/>
        <end position="484"/>
    </location>
</feature>
<dbReference type="InterPro" id="IPR000595">
    <property type="entry name" value="cNMP-bd_dom"/>
</dbReference>
<dbReference type="CDD" id="cd00038">
    <property type="entry name" value="CAP_ED"/>
    <property type="match status" value="1"/>
</dbReference>
<dbReference type="InterPro" id="IPR036890">
    <property type="entry name" value="HATPase_C_sf"/>
</dbReference>
<dbReference type="SUPFAM" id="SSF55874">
    <property type="entry name" value="ATPase domain of HSP90 chaperone/DNA topoisomerase II/histidine kinase"/>
    <property type="match status" value="1"/>
</dbReference>
<dbReference type="InterPro" id="IPR018490">
    <property type="entry name" value="cNMP-bd_dom_sf"/>
</dbReference>
<accession>A0ABP6LBF8</accession>
<dbReference type="SUPFAM" id="SSF51206">
    <property type="entry name" value="cAMP-binding domain-like"/>
    <property type="match status" value="1"/>
</dbReference>
<comment type="caution">
    <text evidence="7">The sequence shown here is derived from an EMBL/GenBank/DDBJ whole genome shotgun (WGS) entry which is preliminary data.</text>
</comment>
<evidence type="ECO:0000256" key="4">
    <source>
        <dbReference type="ARBA" id="ARBA00023012"/>
    </source>
</evidence>
<organism evidence="7 8">
    <name type="scientific">Streptosporangium longisporum</name>
    <dbReference type="NCBI Taxonomy" id="46187"/>
    <lineage>
        <taxon>Bacteria</taxon>
        <taxon>Bacillati</taxon>
        <taxon>Actinomycetota</taxon>
        <taxon>Actinomycetes</taxon>
        <taxon>Streptosporangiales</taxon>
        <taxon>Streptosporangiaceae</taxon>
        <taxon>Streptosporangium</taxon>
    </lineage>
</organism>
<evidence type="ECO:0000313" key="7">
    <source>
        <dbReference type="EMBL" id="GAA3038700.1"/>
    </source>
</evidence>
<keyword evidence="7" id="KW-0067">ATP-binding</keyword>
<dbReference type="Gene3D" id="3.30.565.10">
    <property type="entry name" value="Histidine kinase-like ATPase, C-terminal domain"/>
    <property type="match status" value="1"/>
</dbReference>
<dbReference type="Pfam" id="PF00027">
    <property type="entry name" value="cNMP_binding"/>
    <property type="match status" value="1"/>
</dbReference>
<evidence type="ECO:0000256" key="1">
    <source>
        <dbReference type="ARBA" id="ARBA00000085"/>
    </source>
</evidence>
<evidence type="ECO:0000256" key="2">
    <source>
        <dbReference type="ARBA" id="ARBA00012438"/>
    </source>
</evidence>
<keyword evidence="3" id="KW-0808">Transferase</keyword>
<sequence>MTAPDEVPRGTHEGGGMIDIDVLRGLFLFEGLSDDQLRWLAEHGTEQEYDAGETIIKQGEPADCFVVLVEGEVVMSTETQVGPGSMSPTSQPGVYAGAVSAYLVDRAPAAYGHSLRATKPTRMLALPAREFGLIMGEWFPMAVHLLDGARLGGLAHREFVDRRQRLTALGTITAGLTHELNNPAAAAVRAVDDLRTKVRSSRRRLAALAGEGIEPQRLRALVDLQEACAAGIAQAPTRSPLEVSDAEDELSDALEEAGVSDAWEIAPALIAAGFEVGKLDKVREMIGERHVDAAMHWLSEAIEIAQMLDEVTDATERISSLLASAKQYSQMDRAPYQTVDLRELLDSTLTMFRGKIPPGISVATDYDPDLPPVPAYAGELNQVWANLIHNAIDAMAGSGVLTVRTRLEHETIALIEICDTGPGVPEGLRDRIFEPFFTTKAVGEGTGLGLDISFRIVAGRHGGDLRVESEPGDTRFQVRLPVTETVTS</sequence>
<dbReference type="InterPro" id="IPR014710">
    <property type="entry name" value="RmlC-like_jellyroll"/>
</dbReference>
<keyword evidence="7" id="KW-0547">Nucleotide-binding</keyword>
<proteinExistence type="predicted"/>
<dbReference type="PRINTS" id="PR00344">
    <property type="entry name" value="BCTRLSENSOR"/>
</dbReference>
<dbReference type="InterPro" id="IPR005467">
    <property type="entry name" value="His_kinase_dom"/>
</dbReference>
<dbReference type="Pfam" id="PF02518">
    <property type="entry name" value="HATPase_c"/>
    <property type="match status" value="1"/>
</dbReference>
<dbReference type="GO" id="GO:0005524">
    <property type="term" value="F:ATP binding"/>
    <property type="evidence" value="ECO:0007669"/>
    <property type="project" value="UniProtKB-KW"/>
</dbReference>
<keyword evidence="3" id="KW-0418">Kinase</keyword>
<dbReference type="Proteomes" id="UP001499930">
    <property type="component" value="Unassembled WGS sequence"/>
</dbReference>
<protein>
    <recommendedName>
        <fullName evidence="2">histidine kinase</fullName>
        <ecNumber evidence="2">2.7.13.3</ecNumber>
    </recommendedName>
</protein>
<evidence type="ECO:0000313" key="8">
    <source>
        <dbReference type="Proteomes" id="UP001499930"/>
    </source>
</evidence>
<name>A0ABP6LBF8_9ACTN</name>
<dbReference type="EMBL" id="BAAAWD010000029">
    <property type="protein sequence ID" value="GAA3038700.1"/>
    <property type="molecule type" value="Genomic_DNA"/>
</dbReference>
<dbReference type="PANTHER" id="PTHR43065:SF48">
    <property type="entry name" value="HISTIDINE KINASE"/>
    <property type="match status" value="1"/>
</dbReference>
<keyword evidence="8" id="KW-1185">Reference proteome</keyword>
<dbReference type="InterPro" id="IPR018488">
    <property type="entry name" value="cNMP-bd_CS"/>
</dbReference>
<dbReference type="PROSITE" id="PS50109">
    <property type="entry name" value="HIS_KIN"/>
    <property type="match status" value="1"/>
</dbReference>
<dbReference type="InterPro" id="IPR003594">
    <property type="entry name" value="HATPase_dom"/>
</dbReference>